<proteinExistence type="predicted"/>
<dbReference type="GO" id="GO:0005886">
    <property type="term" value="C:plasma membrane"/>
    <property type="evidence" value="ECO:0007669"/>
    <property type="project" value="TreeGrafter"/>
</dbReference>
<dbReference type="InterPro" id="IPR035965">
    <property type="entry name" value="PAS-like_dom_sf"/>
</dbReference>
<dbReference type="Gene3D" id="3.30.450.40">
    <property type="match status" value="1"/>
</dbReference>
<dbReference type="SUPFAM" id="SSF55073">
    <property type="entry name" value="Nucleotide cyclase"/>
    <property type="match status" value="1"/>
</dbReference>
<dbReference type="InterPro" id="IPR000014">
    <property type="entry name" value="PAS"/>
</dbReference>
<dbReference type="PANTHER" id="PTHR45138">
    <property type="entry name" value="REGULATORY COMPONENTS OF SENSORY TRANSDUCTION SYSTEM"/>
    <property type="match status" value="1"/>
</dbReference>
<dbReference type="NCBIfam" id="TIGR00254">
    <property type="entry name" value="GGDEF"/>
    <property type="match status" value="1"/>
</dbReference>
<dbReference type="NCBIfam" id="TIGR00229">
    <property type="entry name" value="sensory_box"/>
    <property type="match status" value="1"/>
</dbReference>
<organism evidence="2 3">
    <name type="scientific">Pseudoramibacter porci</name>
    <dbReference type="NCBI Taxonomy" id="2606631"/>
    <lineage>
        <taxon>Bacteria</taxon>
        <taxon>Bacillati</taxon>
        <taxon>Bacillota</taxon>
        <taxon>Clostridia</taxon>
        <taxon>Eubacteriales</taxon>
        <taxon>Eubacteriaceae</taxon>
        <taxon>Pseudoramibacter</taxon>
    </lineage>
</organism>
<dbReference type="RefSeq" id="WP_154576528.1">
    <property type="nucleotide sequence ID" value="NZ_VUMO01000008.1"/>
</dbReference>
<dbReference type="InterPro" id="IPR029787">
    <property type="entry name" value="Nucleotide_cyclase"/>
</dbReference>
<dbReference type="SUPFAM" id="SSF55785">
    <property type="entry name" value="PYP-like sensor domain (PAS domain)"/>
    <property type="match status" value="1"/>
</dbReference>
<evidence type="ECO:0000313" key="3">
    <source>
        <dbReference type="Proteomes" id="UP000461754"/>
    </source>
</evidence>
<dbReference type="Pfam" id="PF01590">
    <property type="entry name" value="GAF"/>
    <property type="match status" value="1"/>
</dbReference>
<comment type="caution">
    <text evidence="2">The sequence shown here is derived from an EMBL/GenBank/DDBJ whole genome shotgun (WGS) entry which is preliminary data.</text>
</comment>
<feature type="domain" description="GGDEF" evidence="1">
    <location>
        <begin position="327"/>
        <end position="452"/>
    </location>
</feature>
<accession>A0A7X2NGU0</accession>
<dbReference type="SMART" id="SM00267">
    <property type="entry name" value="GGDEF"/>
    <property type="match status" value="1"/>
</dbReference>
<dbReference type="InterPro" id="IPR000160">
    <property type="entry name" value="GGDEF_dom"/>
</dbReference>
<dbReference type="Gene3D" id="3.30.450.20">
    <property type="entry name" value="PAS domain"/>
    <property type="match status" value="1"/>
</dbReference>
<reference evidence="2 3" key="1">
    <citation type="submission" date="2019-08" db="EMBL/GenBank/DDBJ databases">
        <title>In-depth cultivation of the pig gut microbiome towards novel bacterial diversity and tailored functional studies.</title>
        <authorList>
            <person name="Wylensek D."/>
            <person name="Hitch T.C.A."/>
            <person name="Clavel T."/>
        </authorList>
    </citation>
    <scope>NUCLEOTIDE SEQUENCE [LARGE SCALE GENOMIC DNA]</scope>
    <source>
        <strain evidence="2 3">RF-744-FAT-4</strain>
    </source>
</reference>
<dbReference type="InterPro" id="IPR050469">
    <property type="entry name" value="Diguanylate_Cyclase"/>
</dbReference>
<dbReference type="GO" id="GO:0052621">
    <property type="term" value="F:diguanylate cyclase activity"/>
    <property type="evidence" value="ECO:0007669"/>
    <property type="project" value="TreeGrafter"/>
</dbReference>
<dbReference type="AlphaFoldDB" id="A0A7X2NGU0"/>
<dbReference type="SUPFAM" id="SSF55781">
    <property type="entry name" value="GAF domain-like"/>
    <property type="match status" value="1"/>
</dbReference>
<gene>
    <name evidence="2" type="ORF">FYJ52_07040</name>
</gene>
<dbReference type="InterPro" id="IPR029016">
    <property type="entry name" value="GAF-like_dom_sf"/>
</dbReference>
<dbReference type="EMBL" id="VUMO01000008">
    <property type="protein sequence ID" value="MSS20150.1"/>
    <property type="molecule type" value="Genomic_DNA"/>
</dbReference>
<dbReference type="Proteomes" id="UP000461754">
    <property type="component" value="Unassembled WGS sequence"/>
</dbReference>
<evidence type="ECO:0000259" key="1">
    <source>
        <dbReference type="PROSITE" id="PS50887"/>
    </source>
</evidence>
<dbReference type="Gene3D" id="3.30.70.270">
    <property type="match status" value="1"/>
</dbReference>
<dbReference type="InterPro" id="IPR043128">
    <property type="entry name" value="Rev_trsase/Diguanyl_cyclase"/>
</dbReference>
<dbReference type="CDD" id="cd01949">
    <property type="entry name" value="GGDEF"/>
    <property type="match status" value="1"/>
</dbReference>
<sequence>MHTSSYTPQLFTDIPVPYAVFKVQMNPERTAVVETYYVYVNQAYCEMAGLSSDQLIGAAYSESYAAPDQQWFDYCYEALRQQQPIHACIHSEEIGLWLDFTVAPVGAPDHVAFVFTNVDEEKKKTNRNKATDDLIIEISSILNSDGDYDDRMDLALAKLGQTIQCDRLYVLETDGVTASNTFEWCTDGIEPEIDTLQHLPYSEYLAGWEPYLEHDSCVLISDIEELKATDPIDYENLKRQGIKRLMGAPFYNRGQLIGYLGTDNYKQTDWINIRTVLESISYFIGAQIVNHRLVAALDIASRSDALTGVFNRNALIEKMDALATSRLSVGVVFADVNNLKQTNDHQGHAAGDAVLCQAAALLSEHYGQDNVFRMGGDEFVVLLPTIRRETFNRSRSRFFNKIDQHPDLNMALGFAWTNNAANIDMTVRLADKRMYDNKVEYYTKHDRRQRKS</sequence>
<evidence type="ECO:0000313" key="2">
    <source>
        <dbReference type="EMBL" id="MSS20150.1"/>
    </source>
</evidence>
<dbReference type="Pfam" id="PF00990">
    <property type="entry name" value="GGDEF"/>
    <property type="match status" value="1"/>
</dbReference>
<dbReference type="PROSITE" id="PS50887">
    <property type="entry name" value="GGDEF"/>
    <property type="match status" value="1"/>
</dbReference>
<dbReference type="GO" id="GO:0043709">
    <property type="term" value="P:cell adhesion involved in single-species biofilm formation"/>
    <property type="evidence" value="ECO:0007669"/>
    <property type="project" value="TreeGrafter"/>
</dbReference>
<protein>
    <submittedName>
        <fullName evidence="2">Diguanylate cyclase</fullName>
    </submittedName>
</protein>
<dbReference type="GO" id="GO:1902201">
    <property type="term" value="P:negative regulation of bacterial-type flagellum-dependent cell motility"/>
    <property type="evidence" value="ECO:0007669"/>
    <property type="project" value="TreeGrafter"/>
</dbReference>
<dbReference type="InterPro" id="IPR003018">
    <property type="entry name" value="GAF"/>
</dbReference>
<keyword evidence="3" id="KW-1185">Reference proteome</keyword>
<name>A0A7X2NGU0_9FIRM</name>
<dbReference type="PANTHER" id="PTHR45138:SF6">
    <property type="entry name" value="DIGUANYLATE CYCLASE DGCN"/>
    <property type="match status" value="1"/>
</dbReference>